<dbReference type="InterPro" id="IPR055305">
    <property type="entry name" value="GG3-like"/>
</dbReference>
<dbReference type="PANTHER" id="PTHR32378">
    <property type="entry name" value="GUANINE NUCLEOTIDE-BINDING PROTEIN SUBUNIT GAMMA 3"/>
    <property type="match status" value="1"/>
</dbReference>
<keyword evidence="6" id="KW-1185">Reference proteome</keyword>
<dbReference type="InterPro" id="IPR025313">
    <property type="entry name" value="SPB4-like_CTE"/>
</dbReference>
<keyword evidence="1" id="KW-0378">Hydrolase</keyword>
<reference evidence="5" key="1">
    <citation type="submission" date="2017-07" db="EMBL/GenBank/DDBJ databases">
        <title>Taro Niue Genome Assembly and Annotation.</title>
        <authorList>
            <person name="Atibalentja N."/>
            <person name="Keating K."/>
            <person name="Fields C.J."/>
        </authorList>
    </citation>
    <scope>NUCLEOTIDE SEQUENCE</scope>
    <source>
        <strain evidence="5">Niue_2</strain>
        <tissue evidence="5">Leaf</tissue>
    </source>
</reference>
<evidence type="ECO:0000256" key="3">
    <source>
        <dbReference type="SAM" id="MobiDB-lite"/>
    </source>
</evidence>
<dbReference type="GO" id="GO:0016787">
    <property type="term" value="F:hydrolase activity"/>
    <property type="evidence" value="ECO:0007669"/>
    <property type="project" value="UniProtKB-KW"/>
</dbReference>
<dbReference type="PANTHER" id="PTHR32378:SF10">
    <property type="entry name" value="GUANINE NUCLEOTIDE-BINDING PROTEIN SUBUNIT GAMMA 3"/>
    <property type="match status" value="1"/>
</dbReference>
<dbReference type="Pfam" id="PF13959">
    <property type="entry name" value="CTE_SPB4"/>
    <property type="match status" value="1"/>
</dbReference>
<feature type="region of interest" description="Disordered" evidence="3">
    <location>
        <begin position="1"/>
        <end position="23"/>
    </location>
</feature>
<gene>
    <name evidence="5" type="ORF">Taro_036049</name>
</gene>
<evidence type="ECO:0000313" key="5">
    <source>
        <dbReference type="EMBL" id="MQM03275.1"/>
    </source>
</evidence>
<proteinExistence type="predicted"/>
<organism evidence="5 6">
    <name type="scientific">Colocasia esculenta</name>
    <name type="common">Wild taro</name>
    <name type="synonym">Arum esculentum</name>
    <dbReference type="NCBI Taxonomy" id="4460"/>
    <lineage>
        <taxon>Eukaryota</taxon>
        <taxon>Viridiplantae</taxon>
        <taxon>Streptophyta</taxon>
        <taxon>Embryophyta</taxon>
        <taxon>Tracheophyta</taxon>
        <taxon>Spermatophyta</taxon>
        <taxon>Magnoliopsida</taxon>
        <taxon>Liliopsida</taxon>
        <taxon>Araceae</taxon>
        <taxon>Aroideae</taxon>
        <taxon>Colocasieae</taxon>
        <taxon>Colocasia</taxon>
    </lineage>
</organism>
<accession>A0A843WF56</accession>
<dbReference type="EMBL" id="NMUH01003003">
    <property type="protein sequence ID" value="MQM03275.1"/>
    <property type="molecule type" value="Genomic_DNA"/>
</dbReference>
<sequence length="258" mass="29674">MASPRAATEAAQSQPPPSPKSPPTYLDVCGRHRMQVGLQTLNREIGFLEALKRAIESDWLMLLEEVGLWIPAEVVNKEIDDKPENEQEPASLNQSRGLNADVCHLDTQCLSSHLQDWILQYDPPDEPKEYIHRVGRTARGEGGRGRALLFLIPEEMQFLSYLKAAKVPLKEYEFDTKKLANVQSHLEKLVETNYHLNQSARDAYKPYMLAYNSHSMKDVFNVHRLDVKIIRREMLGETRTRMTHMQRICDFMSVVLML</sequence>
<dbReference type="SUPFAM" id="SSF52540">
    <property type="entry name" value="P-loop containing nucleoside triphosphate hydrolases"/>
    <property type="match status" value="1"/>
</dbReference>
<dbReference type="AlphaFoldDB" id="A0A843WF56"/>
<dbReference type="InterPro" id="IPR027417">
    <property type="entry name" value="P-loop_NTPase"/>
</dbReference>
<dbReference type="SMART" id="SM01178">
    <property type="entry name" value="DUF4217"/>
    <property type="match status" value="1"/>
</dbReference>
<evidence type="ECO:0000259" key="4">
    <source>
        <dbReference type="SMART" id="SM01178"/>
    </source>
</evidence>
<keyword evidence="2" id="KW-0347">Helicase</keyword>
<name>A0A843WF56_COLES</name>
<feature type="domain" description="ATP-dependent rRNA helicase SPB4-like C-terminal extension" evidence="4">
    <location>
        <begin position="181"/>
        <end position="235"/>
    </location>
</feature>
<keyword evidence="2" id="KW-0547">Nucleotide-binding</keyword>
<evidence type="ECO:0000256" key="2">
    <source>
        <dbReference type="ARBA" id="ARBA00022806"/>
    </source>
</evidence>
<dbReference type="Gene3D" id="3.40.50.300">
    <property type="entry name" value="P-loop containing nucleotide triphosphate hydrolases"/>
    <property type="match status" value="1"/>
</dbReference>
<dbReference type="OrthoDB" id="10259640at2759"/>
<dbReference type="GO" id="GO:0004386">
    <property type="term" value="F:helicase activity"/>
    <property type="evidence" value="ECO:0007669"/>
    <property type="project" value="UniProtKB-KW"/>
</dbReference>
<evidence type="ECO:0000256" key="1">
    <source>
        <dbReference type="ARBA" id="ARBA00022801"/>
    </source>
</evidence>
<keyword evidence="2" id="KW-0067">ATP-binding</keyword>
<dbReference type="Proteomes" id="UP000652761">
    <property type="component" value="Unassembled WGS sequence"/>
</dbReference>
<evidence type="ECO:0000313" key="6">
    <source>
        <dbReference type="Proteomes" id="UP000652761"/>
    </source>
</evidence>
<comment type="caution">
    <text evidence="5">The sequence shown here is derived from an EMBL/GenBank/DDBJ whole genome shotgun (WGS) entry which is preliminary data.</text>
</comment>
<protein>
    <recommendedName>
        <fullName evidence="4">ATP-dependent rRNA helicase SPB4-like C-terminal extension domain-containing protein</fullName>
    </recommendedName>
</protein>